<dbReference type="GeneTree" id="ENSGT00500000044989"/>
<reference evidence="2" key="1">
    <citation type="submission" date="2018-12" db="EMBL/GenBank/DDBJ databases">
        <authorList>
            <person name="Yazar S."/>
        </authorList>
    </citation>
    <scope>NUCLEOTIDE SEQUENCE [LARGE SCALE GENOMIC DNA]</scope>
</reference>
<dbReference type="InterPro" id="IPR016024">
    <property type="entry name" value="ARM-type_fold"/>
</dbReference>
<dbReference type="Proteomes" id="UP000314987">
    <property type="component" value="Unassembled WGS sequence"/>
</dbReference>
<dbReference type="SUPFAM" id="SSF48371">
    <property type="entry name" value="ARM repeat"/>
    <property type="match status" value="1"/>
</dbReference>
<reference evidence="1" key="2">
    <citation type="submission" date="2025-08" db="UniProtKB">
        <authorList>
            <consortium name="Ensembl"/>
        </authorList>
    </citation>
    <scope>IDENTIFICATION</scope>
</reference>
<sequence length="179" mass="19426">GRICAQVFLTSGRLSIHCTSCPVKGRGLHQRPSTPKSRTLCSLSPPGAEAISKSGLIPRLVNKVKDEDEEIQELILDTLYFCLQWDASPALQSKAVPILREKLSSANEYIRSAAAHALMAICMPREGKNQVWEYGVIPVLVLLLDDRNIDVKANAAGALMFAAVTTAGQRGWNWGRGAA</sequence>
<evidence type="ECO:0000313" key="1">
    <source>
        <dbReference type="Ensembl" id="ENSVURP00010020392.1"/>
    </source>
</evidence>
<proteinExistence type="predicted"/>
<reference evidence="1" key="3">
    <citation type="submission" date="2025-09" db="UniProtKB">
        <authorList>
            <consortium name="Ensembl"/>
        </authorList>
    </citation>
    <scope>IDENTIFICATION</scope>
</reference>
<dbReference type="PANTHER" id="PTHR15599">
    <property type="entry name" value="RTDR1"/>
    <property type="match status" value="1"/>
</dbReference>
<dbReference type="Pfam" id="PF13646">
    <property type="entry name" value="HEAT_2"/>
    <property type="match status" value="1"/>
</dbReference>
<evidence type="ECO:0008006" key="3">
    <source>
        <dbReference type="Google" id="ProtNLM"/>
    </source>
</evidence>
<dbReference type="InterPro" id="IPR042856">
    <property type="entry name" value="RSP14"/>
</dbReference>
<protein>
    <recommendedName>
        <fullName evidence="3">Radial spoke head 14 homolog</fullName>
    </recommendedName>
</protein>
<dbReference type="Ensembl" id="ENSVURT00010023226.1">
    <property type="protein sequence ID" value="ENSVURP00010020392.1"/>
    <property type="gene ID" value="ENSVURG00010015613.1"/>
</dbReference>
<organism evidence="1 2">
    <name type="scientific">Vombatus ursinus</name>
    <name type="common">Common wombat</name>
    <dbReference type="NCBI Taxonomy" id="29139"/>
    <lineage>
        <taxon>Eukaryota</taxon>
        <taxon>Metazoa</taxon>
        <taxon>Chordata</taxon>
        <taxon>Craniata</taxon>
        <taxon>Vertebrata</taxon>
        <taxon>Euteleostomi</taxon>
        <taxon>Mammalia</taxon>
        <taxon>Metatheria</taxon>
        <taxon>Diprotodontia</taxon>
        <taxon>Vombatidae</taxon>
        <taxon>Vombatus</taxon>
    </lineage>
</organism>
<accession>A0A4X2LHH9</accession>
<dbReference type="InterPro" id="IPR011989">
    <property type="entry name" value="ARM-like"/>
</dbReference>
<evidence type="ECO:0000313" key="2">
    <source>
        <dbReference type="Proteomes" id="UP000314987"/>
    </source>
</evidence>
<dbReference type="AlphaFoldDB" id="A0A4X2LHH9"/>
<keyword evidence="2" id="KW-1185">Reference proteome</keyword>
<dbReference type="Gene3D" id="1.25.10.10">
    <property type="entry name" value="Leucine-rich Repeat Variant"/>
    <property type="match status" value="1"/>
</dbReference>
<dbReference type="PANTHER" id="PTHR15599:SF1">
    <property type="entry name" value="RADIAL SPOKE HEAD 14 HOMOLOG"/>
    <property type="match status" value="1"/>
</dbReference>
<dbReference type="OMA" id="MAVXPLL"/>
<name>A0A4X2LHH9_VOMUR</name>
<dbReference type="STRING" id="29139.ENSVURP00010020392"/>